<evidence type="ECO:0000256" key="5">
    <source>
        <dbReference type="ARBA" id="ARBA00022475"/>
    </source>
</evidence>
<evidence type="ECO:0000256" key="4">
    <source>
        <dbReference type="ARBA" id="ARBA00022448"/>
    </source>
</evidence>
<proteinExistence type="inferred from homology"/>
<dbReference type="EMBL" id="JANUHB010000001">
    <property type="protein sequence ID" value="MCS0807389.1"/>
    <property type="molecule type" value="Genomic_DNA"/>
</dbReference>
<evidence type="ECO:0000256" key="7">
    <source>
        <dbReference type="ARBA" id="ARBA00022795"/>
    </source>
</evidence>
<dbReference type="InterPro" id="IPR018006">
    <property type="entry name" value="Flag_FliJ_proteobac"/>
</dbReference>
<keyword evidence="5" id="KW-1003">Cell membrane</keyword>
<evidence type="ECO:0000313" key="11">
    <source>
        <dbReference type="EMBL" id="MCS0807389.1"/>
    </source>
</evidence>
<dbReference type="PANTHER" id="PTHR38786:SF1">
    <property type="entry name" value="FLAGELLAR FLIJ PROTEIN"/>
    <property type="match status" value="1"/>
</dbReference>
<dbReference type="PANTHER" id="PTHR38786">
    <property type="entry name" value="FLAGELLAR FLIJ PROTEIN"/>
    <property type="match status" value="1"/>
</dbReference>
<keyword evidence="6" id="KW-0145">Chemotaxis</keyword>
<comment type="similarity">
    <text evidence="2">Belongs to the FliJ family.</text>
</comment>
<evidence type="ECO:0000256" key="2">
    <source>
        <dbReference type="ARBA" id="ARBA00010004"/>
    </source>
</evidence>
<evidence type="ECO:0000256" key="9">
    <source>
        <dbReference type="ARBA" id="ARBA00023136"/>
    </source>
</evidence>
<keyword evidence="11" id="KW-0966">Cell projection</keyword>
<evidence type="ECO:0000256" key="1">
    <source>
        <dbReference type="ARBA" id="ARBA00004413"/>
    </source>
</evidence>
<evidence type="ECO:0000313" key="12">
    <source>
        <dbReference type="Proteomes" id="UP001206126"/>
    </source>
</evidence>
<gene>
    <name evidence="11" type="primary">fliJ</name>
    <name evidence="11" type="ORF">NX774_05560</name>
</gene>
<sequence length="146" mass="16750">MANPSALDTLTELAQRESDEAAKRVGAARRAVEEAQQKLQMLLGYRDEYAQRLDAAQMAGITPHAYHNFVAFVGKLDHAIAGQQEVLRHAEARIALEQKAWQQCERKRLSYRTLSERAAREALRVENKRDQKLMDDHAARTVYYKR</sequence>
<dbReference type="PRINTS" id="PR01004">
    <property type="entry name" value="FLGFLIJ"/>
</dbReference>
<organism evidence="11 12">
    <name type="scientific">Massilia agilis</name>
    <dbReference type="NCBI Taxonomy" id="1811226"/>
    <lineage>
        <taxon>Bacteria</taxon>
        <taxon>Pseudomonadati</taxon>
        <taxon>Pseudomonadota</taxon>
        <taxon>Betaproteobacteria</taxon>
        <taxon>Burkholderiales</taxon>
        <taxon>Oxalobacteraceae</taxon>
        <taxon>Telluria group</taxon>
        <taxon>Massilia</taxon>
    </lineage>
</organism>
<keyword evidence="7" id="KW-1005">Bacterial flagellum biogenesis</keyword>
<keyword evidence="11" id="KW-0282">Flagellum</keyword>
<dbReference type="Proteomes" id="UP001206126">
    <property type="component" value="Unassembled WGS sequence"/>
</dbReference>
<protein>
    <recommendedName>
        <fullName evidence="3">Flagellar FliJ protein</fullName>
    </recommendedName>
</protein>
<keyword evidence="9" id="KW-0472">Membrane</keyword>
<keyword evidence="4" id="KW-0813">Transport</keyword>
<evidence type="ECO:0000256" key="3">
    <source>
        <dbReference type="ARBA" id="ARBA00020392"/>
    </source>
</evidence>
<dbReference type="InterPro" id="IPR053716">
    <property type="entry name" value="Flag_assembly_chemotaxis_eff"/>
</dbReference>
<dbReference type="Gene3D" id="1.10.287.1700">
    <property type="match status" value="1"/>
</dbReference>
<reference evidence="11 12" key="1">
    <citation type="submission" date="2022-08" db="EMBL/GenBank/DDBJ databases">
        <title>Reclassification of Massilia species as members of the genera Telluria, Duganella, Pseudoduganella, Mokoshia gen. nov. and Zemynaea gen. nov. using orthogonal and non-orthogonal genome-based approaches.</title>
        <authorList>
            <person name="Bowman J.P."/>
        </authorList>
    </citation>
    <scope>NUCLEOTIDE SEQUENCE [LARGE SCALE GENOMIC DNA]</scope>
    <source>
        <strain evidence="11 12">JCM 31605</strain>
    </source>
</reference>
<keyword evidence="10" id="KW-1006">Bacterial flagellum protein export</keyword>
<evidence type="ECO:0000256" key="6">
    <source>
        <dbReference type="ARBA" id="ARBA00022500"/>
    </source>
</evidence>
<evidence type="ECO:0000256" key="10">
    <source>
        <dbReference type="ARBA" id="ARBA00023225"/>
    </source>
</evidence>
<dbReference type="InterPro" id="IPR012823">
    <property type="entry name" value="Flagell_FliJ"/>
</dbReference>
<name>A0ABT2D7Z9_9BURK</name>
<keyword evidence="11" id="KW-0969">Cilium</keyword>
<dbReference type="InterPro" id="IPR052570">
    <property type="entry name" value="FliJ"/>
</dbReference>
<evidence type="ECO:0000256" key="8">
    <source>
        <dbReference type="ARBA" id="ARBA00022927"/>
    </source>
</evidence>
<keyword evidence="8" id="KW-0653">Protein transport</keyword>
<comment type="subcellular location">
    <subcellularLocation>
        <location evidence="1">Cell membrane</location>
        <topology evidence="1">Peripheral membrane protein</topology>
        <orientation evidence="1">Cytoplasmic side</orientation>
    </subcellularLocation>
</comment>
<dbReference type="Pfam" id="PF02050">
    <property type="entry name" value="FliJ"/>
    <property type="match status" value="1"/>
</dbReference>
<keyword evidence="12" id="KW-1185">Reference proteome</keyword>
<dbReference type="NCBIfam" id="TIGR02473">
    <property type="entry name" value="flagell_FliJ"/>
    <property type="match status" value="1"/>
</dbReference>
<dbReference type="RefSeq" id="WP_258821156.1">
    <property type="nucleotide sequence ID" value="NZ_JANUHB010000001.1"/>
</dbReference>
<comment type="caution">
    <text evidence="11">The sequence shown here is derived from an EMBL/GenBank/DDBJ whole genome shotgun (WGS) entry which is preliminary data.</text>
</comment>
<dbReference type="PIRSF" id="PIRSF019404">
    <property type="entry name" value="FliJ"/>
    <property type="match status" value="1"/>
</dbReference>
<accession>A0ABT2D7Z9</accession>